<dbReference type="Pfam" id="PF01770">
    <property type="entry name" value="Folate_carrier"/>
    <property type="match status" value="1"/>
</dbReference>
<feature type="transmembrane region" description="Helical" evidence="2">
    <location>
        <begin position="49"/>
        <end position="69"/>
    </location>
</feature>
<comment type="similarity">
    <text evidence="1">Belongs to the reduced folate carrier (RFC) transporter (TC 2.A.48) family.</text>
</comment>
<dbReference type="PANTHER" id="PTHR10686">
    <property type="entry name" value="FOLATE TRANSPORTER"/>
    <property type="match status" value="1"/>
</dbReference>
<dbReference type="InterPro" id="IPR002666">
    <property type="entry name" value="Folate_carrier"/>
</dbReference>
<dbReference type="GeneID" id="112904184"/>
<sequence length="186" mass="21494">MKRLETWWVISLILSVFGFLKELRPSEPYIFEFLTGEWRNITADVVTQQVYPVGTYSYLAQLIVVFLITDLCRYKPLIIVLALSGIVIWSMLLWTSGLVELKILEVFYGTFMATEVVYYSYIYAKVKNEYYEKVTSYARAAVLAGRFVSSVLAQLLISFKIMDYRQLNYITFAGTCVNVDHLSIPL</sequence>
<dbReference type="Proteomes" id="UP000192223">
    <property type="component" value="Unplaced"/>
</dbReference>
<dbReference type="InterPro" id="IPR036259">
    <property type="entry name" value="MFS_trans_sf"/>
</dbReference>
<feature type="transmembrane region" description="Helical" evidence="2">
    <location>
        <begin position="76"/>
        <end position="94"/>
    </location>
</feature>
<keyword evidence="2" id="KW-0472">Membrane</keyword>
<dbReference type="GO" id="GO:0005886">
    <property type="term" value="C:plasma membrane"/>
    <property type="evidence" value="ECO:0007669"/>
    <property type="project" value="TreeGrafter"/>
</dbReference>
<dbReference type="SUPFAM" id="SSF103473">
    <property type="entry name" value="MFS general substrate transporter"/>
    <property type="match status" value="1"/>
</dbReference>
<gene>
    <name evidence="4" type="primary">LOC112904184</name>
</gene>
<dbReference type="PANTHER" id="PTHR10686:SF18">
    <property type="entry name" value="IP11787P-RELATED"/>
    <property type="match status" value="1"/>
</dbReference>
<keyword evidence="2" id="KW-0812">Transmembrane</keyword>
<dbReference type="RefSeq" id="XP_025829390.1">
    <property type="nucleotide sequence ID" value="XM_025973605.1"/>
</dbReference>
<organism evidence="3 4">
    <name type="scientific">Agrilus planipennis</name>
    <name type="common">Emerald ash borer</name>
    <name type="synonym">Agrilus marcopoli</name>
    <dbReference type="NCBI Taxonomy" id="224129"/>
    <lineage>
        <taxon>Eukaryota</taxon>
        <taxon>Metazoa</taxon>
        <taxon>Ecdysozoa</taxon>
        <taxon>Arthropoda</taxon>
        <taxon>Hexapoda</taxon>
        <taxon>Insecta</taxon>
        <taxon>Pterygota</taxon>
        <taxon>Neoptera</taxon>
        <taxon>Endopterygota</taxon>
        <taxon>Coleoptera</taxon>
        <taxon>Polyphaga</taxon>
        <taxon>Elateriformia</taxon>
        <taxon>Buprestoidea</taxon>
        <taxon>Buprestidae</taxon>
        <taxon>Agrilinae</taxon>
        <taxon>Agrilus</taxon>
    </lineage>
</organism>
<feature type="transmembrane region" description="Helical" evidence="2">
    <location>
        <begin position="136"/>
        <end position="157"/>
    </location>
</feature>
<evidence type="ECO:0000256" key="1">
    <source>
        <dbReference type="ARBA" id="ARBA00005773"/>
    </source>
</evidence>
<proteinExistence type="inferred from homology"/>
<protein>
    <submittedName>
        <fullName evidence="4">Thiamine transporter 1-like</fullName>
    </submittedName>
</protein>
<reference evidence="4" key="1">
    <citation type="submission" date="2025-08" db="UniProtKB">
        <authorList>
            <consortium name="RefSeq"/>
        </authorList>
    </citation>
    <scope>IDENTIFICATION</scope>
    <source>
        <tissue evidence="4">Entire body</tissue>
    </source>
</reference>
<dbReference type="OrthoDB" id="18814at2759"/>
<dbReference type="KEGG" id="apln:112904184"/>
<dbReference type="GO" id="GO:0090482">
    <property type="term" value="F:vitamin transmembrane transporter activity"/>
    <property type="evidence" value="ECO:0007669"/>
    <property type="project" value="InterPro"/>
</dbReference>
<evidence type="ECO:0000313" key="3">
    <source>
        <dbReference type="Proteomes" id="UP000192223"/>
    </source>
</evidence>
<feature type="transmembrane region" description="Helical" evidence="2">
    <location>
        <begin position="106"/>
        <end position="124"/>
    </location>
</feature>
<name>A0A7F5QW98_AGRPL</name>
<dbReference type="InParanoid" id="A0A7F5QW98"/>
<keyword evidence="3" id="KW-1185">Reference proteome</keyword>
<evidence type="ECO:0000256" key="2">
    <source>
        <dbReference type="SAM" id="Phobius"/>
    </source>
</evidence>
<accession>A0A7F5QW98</accession>
<keyword evidence="2" id="KW-1133">Transmembrane helix</keyword>
<evidence type="ECO:0000313" key="4">
    <source>
        <dbReference type="RefSeq" id="XP_025829390.1"/>
    </source>
</evidence>
<dbReference type="AlphaFoldDB" id="A0A7F5QW98"/>